<feature type="transmembrane region" description="Helical" evidence="1">
    <location>
        <begin position="37"/>
        <end position="55"/>
    </location>
</feature>
<proteinExistence type="predicted"/>
<feature type="transmembrane region" description="Helical" evidence="1">
    <location>
        <begin position="161"/>
        <end position="178"/>
    </location>
</feature>
<reference evidence="2 3" key="1">
    <citation type="submission" date="2017-06" db="EMBL/GenBank/DDBJ databases">
        <authorList>
            <person name="Kim H.J."/>
            <person name="Triplett B.A."/>
        </authorList>
    </citation>
    <scope>NUCLEOTIDE SEQUENCE [LARGE SCALE GENOMIC DNA]</scope>
    <source>
        <strain evidence="2 3">DSM 19307</strain>
    </source>
</reference>
<feature type="transmembrane region" description="Helical" evidence="1">
    <location>
        <begin position="190"/>
        <end position="209"/>
    </location>
</feature>
<keyword evidence="1" id="KW-0812">Transmembrane</keyword>
<dbReference type="EMBL" id="FZPD01000001">
    <property type="protein sequence ID" value="SNS45119.1"/>
    <property type="molecule type" value="Genomic_DNA"/>
</dbReference>
<keyword evidence="1" id="KW-1133">Transmembrane helix</keyword>
<dbReference type="Proteomes" id="UP000198393">
    <property type="component" value="Unassembled WGS sequence"/>
</dbReference>
<gene>
    <name evidence="2" type="ORF">SAMN05421640_0200</name>
</gene>
<feature type="transmembrane region" description="Helical" evidence="1">
    <location>
        <begin position="61"/>
        <end position="83"/>
    </location>
</feature>
<protein>
    <submittedName>
        <fullName evidence="2">Uncharacterized membrane protein</fullName>
    </submittedName>
</protein>
<feature type="transmembrane region" description="Helical" evidence="1">
    <location>
        <begin position="123"/>
        <end position="140"/>
    </location>
</feature>
<dbReference type="AlphaFoldDB" id="A0A239EKN6"/>
<feature type="transmembrane region" description="Helical" evidence="1">
    <location>
        <begin position="6"/>
        <end position="25"/>
    </location>
</feature>
<accession>A0A239EKN6</accession>
<evidence type="ECO:0000256" key="1">
    <source>
        <dbReference type="SAM" id="Phobius"/>
    </source>
</evidence>
<keyword evidence="1" id="KW-0472">Membrane</keyword>
<evidence type="ECO:0000313" key="2">
    <source>
        <dbReference type="EMBL" id="SNS45119.1"/>
    </source>
</evidence>
<sequence>MHTFLIFSHVFCGGTVLLLGLIQFLNRKGSANHILMGRIYVGAMWWICLSAWTIISFYRFSAFLMVIAVLTFHASFVGVRILRRKKEGSEKWYDWAVSIVTLLFGIGIIIYGGHLYFNTPNTILAFLCVLFGVFTSLNATQDLRFFIRKPEVEKGWWIKQHIGAMGGSYIAAITAFAVQNPNIFMPGSSYQWLLWILPGVIGTPIVSLMSKKWVRKLA</sequence>
<organism evidence="2 3">
    <name type="scientific">Ekhidna lutea</name>
    <dbReference type="NCBI Taxonomy" id="447679"/>
    <lineage>
        <taxon>Bacteria</taxon>
        <taxon>Pseudomonadati</taxon>
        <taxon>Bacteroidota</taxon>
        <taxon>Cytophagia</taxon>
        <taxon>Cytophagales</taxon>
        <taxon>Reichenbachiellaceae</taxon>
        <taxon>Ekhidna</taxon>
    </lineage>
</organism>
<keyword evidence="3" id="KW-1185">Reference proteome</keyword>
<name>A0A239EKN6_EKHLU</name>
<evidence type="ECO:0000313" key="3">
    <source>
        <dbReference type="Proteomes" id="UP000198393"/>
    </source>
</evidence>
<feature type="transmembrane region" description="Helical" evidence="1">
    <location>
        <begin position="95"/>
        <end position="117"/>
    </location>
</feature>